<gene>
    <name evidence="1" type="ORF">LTT95_16085</name>
</gene>
<dbReference type="Proteomes" id="UP001430360">
    <property type="component" value="Unassembled WGS sequence"/>
</dbReference>
<evidence type="ECO:0000313" key="1">
    <source>
        <dbReference type="EMBL" id="MCD9098457.1"/>
    </source>
</evidence>
<evidence type="ECO:0000313" key="2">
    <source>
        <dbReference type="Proteomes" id="UP001430360"/>
    </source>
</evidence>
<comment type="caution">
    <text evidence="1">The sequence shown here is derived from an EMBL/GenBank/DDBJ whole genome shotgun (WGS) entry which is preliminary data.</text>
</comment>
<protein>
    <submittedName>
        <fullName evidence="1">Uncharacterized protein</fullName>
    </submittedName>
</protein>
<accession>A0ABS8UG15</accession>
<name>A0ABS8UG15_9GAMM</name>
<keyword evidence="2" id="KW-1185">Reference proteome</keyword>
<reference evidence="1" key="1">
    <citation type="submission" date="2021-12" db="EMBL/GenBank/DDBJ databases">
        <authorList>
            <person name="Ulrich A."/>
        </authorList>
    </citation>
    <scope>NUCLEOTIDE SEQUENCE</scope>
    <source>
        <strain evidence="1">A1P009</strain>
    </source>
</reference>
<reference evidence="1" key="2">
    <citation type="journal article" date="2022" name="Syst. Appl. Microbiol.">
        <title>Physiological and genomic characterisation of Luteimonas fraxinea sp. nov., a bacterial species associated with trees tolerant to ash dieback.</title>
        <authorList>
            <person name="Ulrich K."/>
            <person name="Becker R."/>
            <person name="Behrendt U."/>
            <person name="Kube M."/>
            <person name="Schneck V."/>
            <person name="Ulrich A."/>
        </authorList>
    </citation>
    <scope>NUCLEOTIDE SEQUENCE</scope>
    <source>
        <strain evidence="1">A1P009</strain>
    </source>
</reference>
<dbReference type="EMBL" id="JAJQKU010000006">
    <property type="protein sequence ID" value="MCD9098457.1"/>
    <property type="molecule type" value="Genomic_DNA"/>
</dbReference>
<dbReference type="RefSeq" id="WP_232137760.1">
    <property type="nucleotide sequence ID" value="NZ_CP089507.1"/>
</dbReference>
<proteinExistence type="predicted"/>
<organism evidence="1 2">
    <name type="scientific">Luteimonas fraxinea</name>
    <dbReference type="NCBI Taxonomy" id="2901869"/>
    <lineage>
        <taxon>Bacteria</taxon>
        <taxon>Pseudomonadati</taxon>
        <taxon>Pseudomonadota</taxon>
        <taxon>Gammaproteobacteria</taxon>
        <taxon>Lysobacterales</taxon>
        <taxon>Lysobacteraceae</taxon>
        <taxon>Luteimonas</taxon>
    </lineage>
</organism>
<sequence>MRWLKRLGLGLLVVVLVLAALWTWSRLNGPTPEQRAALAVLEAPNAFEGRNAFDAVWLLRYDVPEAEIASVADADMAALSSAPALRSLEPQSIANMRYADLQPDRSTPLTHCQIAGEPCLALVRSDTDGYAALVEANRKLIARVEALAQYDHLASRLPVRVDGPIPPFSLLAWPLTAHAVAFTQGDRLAAVDATCRALSTTRRLGANSDLLISRVHFTRLVTEGYGRLLADMLVELPADIALPDSCAAAVSAPTEIEASVCPALRGEFALGQRVAQQMASDEVGEWLVFDQHGYAAMAADRVGQGCTDAAAEALRLDRRFVSEDARPFFSRFECIANSAGCILSDIAGPAYDGYVRAGQDHYARLQLVGTLAWLRAQPAEGALSERLARRPDGLRSAARDITVSADGRALQIAQYDTRQQENWSLPLPAYLVESTAAAD</sequence>